<organism evidence="3 4">
    <name type="scientific">Hymenobacter crusticola</name>
    <dbReference type="NCBI Taxonomy" id="1770526"/>
    <lineage>
        <taxon>Bacteria</taxon>
        <taxon>Pseudomonadati</taxon>
        <taxon>Bacteroidota</taxon>
        <taxon>Cytophagia</taxon>
        <taxon>Cytophagales</taxon>
        <taxon>Hymenobacteraceae</taxon>
        <taxon>Hymenobacter</taxon>
    </lineage>
</organism>
<dbReference type="OrthoDB" id="884541at2"/>
<dbReference type="Pfam" id="PF12158">
    <property type="entry name" value="DUF3592"/>
    <property type="match status" value="1"/>
</dbReference>
<comment type="caution">
    <text evidence="3">The sequence shown here is derived from an EMBL/GenBank/DDBJ whole genome shotgun (WGS) entry which is preliminary data.</text>
</comment>
<evidence type="ECO:0000313" key="3">
    <source>
        <dbReference type="EMBL" id="OUJ74857.1"/>
    </source>
</evidence>
<evidence type="ECO:0000313" key="4">
    <source>
        <dbReference type="Proteomes" id="UP000194873"/>
    </source>
</evidence>
<feature type="transmembrane region" description="Helical" evidence="1">
    <location>
        <begin position="109"/>
        <end position="127"/>
    </location>
</feature>
<feature type="transmembrane region" description="Helical" evidence="1">
    <location>
        <begin position="6"/>
        <end position="24"/>
    </location>
</feature>
<keyword evidence="4" id="KW-1185">Reference proteome</keyword>
<dbReference type="EMBL" id="MTSE01000003">
    <property type="protein sequence ID" value="OUJ74857.1"/>
    <property type="molecule type" value="Genomic_DNA"/>
</dbReference>
<sequence length="128" mass="14141">MDLIIVFWFILVASLATIHSLKVIRRSRRLFLKGIKAQGIIVGKTWTNGNTRSVVLPVIQFITTDGDVVKVTGNFGMSIPTFYVGERVTLFYDAQNPQHFDLDSGAEKAAPFLIIFVACVIVVTAVVL</sequence>
<keyword evidence="1" id="KW-0472">Membrane</keyword>
<gene>
    <name evidence="3" type="ORF">BXP70_08890</name>
</gene>
<feature type="domain" description="DUF3592" evidence="2">
    <location>
        <begin position="38"/>
        <end position="105"/>
    </location>
</feature>
<dbReference type="AlphaFoldDB" id="A0A243WH75"/>
<reference evidence="3 4" key="1">
    <citation type="submission" date="2017-01" db="EMBL/GenBank/DDBJ databases">
        <title>A new Hymenobacter.</title>
        <authorList>
            <person name="Liang Y."/>
            <person name="Feng F."/>
        </authorList>
    </citation>
    <scope>NUCLEOTIDE SEQUENCE [LARGE SCALE GENOMIC DNA]</scope>
    <source>
        <strain evidence="3">MIMBbqt21</strain>
    </source>
</reference>
<accession>A0A243WH75</accession>
<dbReference type="InterPro" id="IPR021994">
    <property type="entry name" value="DUF3592"/>
</dbReference>
<dbReference type="RefSeq" id="WP_086593666.1">
    <property type="nucleotide sequence ID" value="NZ_MTSE01000003.1"/>
</dbReference>
<keyword evidence="1" id="KW-0812">Transmembrane</keyword>
<evidence type="ECO:0000259" key="2">
    <source>
        <dbReference type="Pfam" id="PF12158"/>
    </source>
</evidence>
<name>A0A243WH75_9BACT</name>
<dbReference type="Proteomes" id="UP000194873">
    <property type="component" value="Unassembled WGS sequence"/>
</dbReference>
<protein>
    <recommendedName>
        <fullName evidence="2">DUF3592 domain-containing protein</fullName>
    </recommendedName>
</protein>
<evidence type="ECO:0000256" key="1">
    <source>
        <dbReference type="SAM" id="Phobius"/>
    </source>
</evidence>
<keyword evidence="1" id="KW-1133">Transmembrane helix</keyword>
<proteinExistence type="predicted"/>